<reference evidence="1 2" key="1">
    <citation type="submission" date="2013-01" db="EMBL/GenBank/DDBJ databases">
        <authorList>
            <person name="Harkins D.M."/>
            <person name="Durkin A.S."/>
            <person name="Brinkac L.M."/>
            <person name="Haft D.H."/>
            <person name="Selengut J.D."/>
            <person name="Sanka R."/>
            <person name="DePew J."/>
            <person name="Purushe J."/>
            <person name="Hospenthal D.R."/>
            <person name="Murray C.K."/>
            <person name="Pimentel G."/>
            <person name="Wasfy M."/>
            <person name="Vinetz J.M."/>
            <person name="Sutton G.G."/>
            <person name="Nierman W.C."/>
            <person name="Fouts D.E."/>
        </authorList>
    </citation>
    <scope>NUCLEOTIDE SEQUENCE [LARGE SCALE GENOMIC DNA]</scope>
    <source>
        <strain evidence="1 2">2006001855</strain>
    </source>
</reference>
<name>M6FP39_9LEPT</name>
<evidence type="ECO:0000313" key="1">
    <source>
        <dbReference type="EMBL" id="EMM74245.1"/>
    </source>
</evidence>
<gene>
    <name evidence="1" type="ORF">LEP1GSC038_4708</name>
</gene>
<dbReference type="EMBL" id="AFJM02000013">
    <property type="protein sequence ID" value="EMM74245.1"/>
    <property type="molecule type" value="Genomic_DNA"/>
</dbReference>
<evidence type="ECO:0000313" key="2">
    <source>
        <dbReference type="Proteomes" id="UP000012101"/>
    </source>
</evidence>
<proteinExistence type="predicted"/>
<comment type="caution">
    <text evidence="1">The sequence shown here is derived from an EMBL/GenBank/DDBJ whole genome shotgun (WGS) entry which is preliminary data.</text>
</comment>
<dbReference type="Proteomes" id="UP000012101">
    <property type="component" value="Unassembled WGS sequence"/>
</dbReference>
<sequence>MRELLLTSMQNLSELHNHILFDDSINFKQALSEFSWSFEVWEQNPYLSFEYSIYIQIF</sequence>
<dbReference type="AlphaFoldDB" id="M6FP39"/>
<protein>
    <submittedName>
        <fullName evidence="1">Uncharacterized protein</fullName>
    </submittedName>
</protein>
<accession>M6FP39</accession>
<organism evidence="1 2">
    <name type="scientific">Leptospira weilii str. 2006001855</name>
    <dbReference type="NCBI Taxonomy" id="996804"/>
    <lineage>
        <taxon>Bacteria</taxon>
        <taxon>Pseudomonadati</taxon>
        <taxon>Spirochaetota</taxon>
        <taxon>Spirochaetia</taxon>
        <taxon>Leptospirales</taxon>
        <taxon>Leptospiraceae</taxon>
        <taxon>Leptospira</taxon>
    </lineage>
</organism>